<accession>A0A1X0RSS8</accession>
<gene>
    <name evidence="2" type="ORF">BCV71DRAFT_40293</name>
</gene>
<sequence>MSFWLVRILTLSLSRLCNKVTDTLCIVVYNYYKRRVHNRYILYTCYDYNDNMYLTYYCCCHCLVVVLKDSFEHSLTVERFALLIRKLVQTSPLFFFYYH</sequence>
<evidence type="ECO:0000313" key="3">
    <source>
        <dbReference type="Proteomes" id="UP000242381"/>
    </source>
</evidence>
<organism evidence="2 3">
    <name type="scientific">Rhizopus microsporus</name>
    <dbReference type="NCBI Taxonomy" id="58291"/>
    <lineage>
        <taxon>Eukaryota</taxon>
        <taxon>Fungi</taxon>
        <taxon>Fungi incertae sedis</taxon>
        <taxon>Mucoromycota</taxon>
        <taxon>Mucoromycotina</taxon>
        <taxon>Mucoromycetes</taxon>
        <taxon>Mucorales</taxon>
        <taxon>Mucorineae</taxon>
        <taxon>Rhizopodaceae</taxon>
        <taxon>Rhizopus</taxon>
    </lineage>
</organism>
<dbReference type="AlphaFoldDB" id="A0A1X0RSS8"/>
<evidence type="ECO:0000256" key="1">
    <source>
        <dbReference type="SAM" id="SignalP"/>
    </source>
</evidence>
<feature type="chain" id="PRO_5012122924" description="Secreted protein" evidence="1">
    <location>
        <begin position="20"/>
        <end position="99"/>
    </location>
</feature>
<proteinExistence type="predicted"/>
<dbReference type="Proteomes" id="UP000242381">
    <property type="component" value="Unassembled WGS sequence"/>
</dbReference>
<evidence type="ECO:0000313" key="2">
    <source>
        <dbReference type="EMBL" id="ORE15034.1"/>
    </source>
</evidence>
<evidence type="ECO:0008006" key="4">
    <source>
        <dbReference type="Google" id="ProtNLM"/>
    </source>
</evidence>
<reference evidence="2 3" key="1">
    <citation type="journal article" date="2016" name="Proc. Natl. Acad. Sci. U.S.A.">
        <title>Lipid metabolic changes in an early divergent fungus govern the establishment of a mutualistic symbiosis with endobacteria.</title>
        <authorList>
            <person name="Lastovetsky O.A."/>
            <person name="Gaspar M.L."/>
            <person name="Mondo S.J."/>
            <person name="LaButti K.M."/>
            <person name="Sandor L."/>
            <person name="Grigoriev I.V."/>
            <person name="Henry S.A."/>
            <person name="Pawlowska T.E."/>
        </authorList>
    </citation>
    <scope>NUCLEOTIDE SEQUENCE [LARGE SCALE GENOMIC DNA]</scope>
    <source>
        <strain evidence="2 3">ATCC 11559</strain>
    </source>
</reference>
<dbReference type="EMBL" id="KV921442">
    <property type="protein sequence ID" value="ORE15034.1"/>
    <property type="molecule type" value="Genomic_DNA"/>
</dbReference>
<feature type="signal peptide" evidence="1">
    <location>
        <begin position="1"/>
        <end position="19"/>
    </location>
</feature>
<name>A0A1X0RSS8_RHIZD</name>
<protein>
    <recommendedName>
        <fullName evidence="4">Secreted protein</fullName>
    </recommendedName>
</protein>
<keyword evidence="1" id="KW-0732">Signal</keyword>